<dbReference type="RefSeq" id="WP_075276102.1">
    <property type="nucleotide sequence ID" value="NZ_CP016908.1"/>
</dbReference>
<sequence length="86" mass="9856">MLLFWNRSMITELTPQTSWFEALQFGVGFLATRIREPSHQQLVTAAPATPTVEWGQVNDQAFSVDFYLKVHVLPATREVFAMLLMQ</sequence>
<reference evidence="1 2" key="1">
    <citation type="submission" date="2016-08" db="EMBL/GenBank/DDBJ databases">
        <title>Identification and validation of antigenic proteins from Pajaroellobacter abortibovis using de-novo genome sequence assembly and reverse vaccinology.</title>
        <authorList>
            <person name="Welly B.T."/>
            <person name="Miller M.R."/>
            <person name="Stott J.L."/>
            <person name="Blanchard M.T."/>
            <person name="Islas-Trejo A.D."/>
            <person name="O'Rourke S.M."/>
            <person name="Young A.E."/>
            <person name="Medrano J.F."/>
            <person name="Van Eenennaam A.L."/>
        </authorList>
    </citation>
    <scope>NUCLEOTIDE SEQUENCE [LARGE SCALE GENOMIC DNA]</scope>
    <source>
        <strain evidence="1 2">BTF92-0548A/99-0131</strain>
    </source>
</reference>
<dbReference type="EMBL" id="CP016908">
    <property type="protein sequence ID" value="APR99453.1"/>
    <property type="molecule type" value="Genomic_DNA"/>
</dbReference>
<protein>
    <submittedName>
        <fullName evidence="1">Uncharacterized protein</fullName>
    </submittedName>
</protein>
<evidence type="ECO:0000313" key="1">
    <source>
        <dbReference type="EMBL" id="APR99453.1"/>
    </source>
</evidence>
<organism evidence="1 2">
    <name type="scientific">Pajaroellobacter abortibovis</name>
    <dbReference type="NCBI Taxonomy" id="1882918"/>
    <lineage>
        <taxon>Bacteria</taxon>
        <taxon>Pseudomonadati</taxon>
        <taxon>Myxococcota</taxon>
        <taxon>Polyangia</taxon>
        <taxon>Polyangiales</taxon>
        <taxon>Polyangiaceae</taxon>
    </lineage>
</organism>
<dbReference type="KEGG" id="pabo:BCY86_01220"/>
<dbReference type="AlphaFoldDB" id="A0A1L6MVB3"/>
<dbReference type="Proteomes" id="UP000185544">
    <property type="component" value="Chromosome"/>
</dbReference>
<gene>
    <name evidence="1" type="ORF">BCY86_01220</name>
</gene>
<proteinExistence type="predicted"/>
<evidence type="ECO:0000313" key="2">
    <source>
        <dbReference type="Proteomes" id="UP000185544"/>
    </source>
</evidence>
<dbReference type="STRING" id="1882918.BCY86_01220"/>
<keyword evidence="2" id="KW-1185">Reference proteome</keyword>
<name>A0A1L6MVB3_9BACT</name>
<accession>A0A1L6MVB3</accession>